<evidence type="ECO:0000256" key="5">
    <source>
        <dbReference type="ARBA" id="ARBA00038359"/>
    </source>
</evidence>
<dbReference type="PANTHER" id="PTHR33048:SF47">
    <property type="entry name" value="INTEGRAL MEMBRANE PROTEIN-RELATED"/>
    <property type="match status" value="1"/>
</dbReference>
<dbReference type="AlphaFoldDB" id="A0A9P6ES68"/>
<feature type="transmembrane region" description="Helical" evidence="7">
    <location>
        <begin position="53"/>
        <end position="74"/>
    </location>
</feature>
<feature type="domain" description="Rhodopsin" evidence="8">
    <location>
        <begin position="38"/>
        <end position="210"/>
    </location>
</feature>
<feature type="transmembrane region" description="Helical" evidence="7">
    <location>
        <begin position="163"/>
        <end position="188"/>
    </location>
</feature>
<feature type="transmembrane region" description="Helical" evidence="7">
    <location>
        <begin position="200"/>
        <end position="220"/>
    </location>
</feature>
<feature type="transmembrane region" description="Helical" evidence="7">
    <location>
        <begin position="240"/>
        <end position="266"/>
    </location>
</feature>
<feature type="transmembrane region" description="Helical" evidence="7">
    <location>
        <begin position="119"/>
        <end position="143"/>
    </location>
</feature>
<dbReference type="Pfam" id="PF20684">
    <property type="entry name" value="Fung_rhodopsin"/>
    <property type="match status" value="1"/>
</dbReference>
<keyword evidence="4 7" id="KW-0472">Membrane</keyword>
<feature type="transmembrane region" description="Helical" evidence="7">
    <location>
        <begin position="19"/>
        <end position="41"/>
    </location>
</feature>
<evidence type="ECO:0000256" key="6">
    <source>
        <dbReference type="SAM" id="MobiDB-lite"/>
    </source>
</evidence>
<evidence type="ECO:0000256" key="4">
    <source>
        <dbReference type="ARBA" id="ARBA00023136"/>
    </source>
</evidence>
<name>A0A9P6ES68_9AGAR</name>
<comment type="caution">
    <text evidence="9">The sequence shown here is derived from an EMBL/GenBank/DDBJ whole genome shotgun (WGS) entry which is preliminary data.</text>
</comment>
<keyword evidence="10" id="KW-1185">Reference proteome</keyword>
<accession>A0A9P6ES68</accession>
<evidence type="ECO:0000313" key="9">
    <source>
        <dbReference type="EMBL" id="KAF9535136.1"/>
    </source>
</evidence>
<comment type="similarity">
    <text evidence="5">Belongs to the SAT4 family.</text>
</comment>
<evidence type="ECO:0000256" key="1">
    <source>
        <dbReference type="ARBA" id="ARBA00004141"/>
    </source>
</evidence>
<proteinExistence type="inferred from homology"/>
<comment type="subcellular location">
    <subcellularLocation>
        <location evidence="1">Membrane</location>
        <topology evidence="1">Multi-pass membrane protein</topology>
    </subcellularLocation>
</comment>
<dbReference type="InterPro" id="IPR049326">
    <property type="entry name" value="Rhodopsin_dom_fungi"/>
</dbReference>
<keyword evidence="3 7" id="KW-1133">Transmembrane helix</keyword>
<keyword evidence="2 7" id="KW-0812">Transmembrane</keyword>
<organism evidence="9 10">
    <name type="scientific">Crepidotus variabilis</name>
    <dbReference type="NCBI Taxonomy" id="179855"/>
    <lineage>
        <taxon>Eukaryota</taxon>
        <taxon>Fungi</taxon>
        <taxon>Dikarya</taxon>
        <taxon>Basidiomycota</taxon>
        <taxon>Agaricomycotina</taxon>
        <taxon>Agaricomycetes</taxon>
        <taxon>Agaricomycetidae</taxon>
        <taxon>Agaricales</taxon>
        <taxon>Agaricineae</taxon>
        <taxon>Crepidotaceae</taxon>
        <taxon>Crepidotus</taxon>
    </lineage>
</organism>
<dbReference type="InterPro" id="IPR052337">
    <property type="entry name" value="SAT4-like"/>
</dbReference>
<dbReference type="Proteomes" id="UP000807306">
    <property type="component" value="Unassembled WGS sequence"/>
</dbReference>
<feature type="region of interest" description="Disordered" evidence="6">
    <location>
        <begin position="326"/>
        <end position="349"/>
    </location>
</feature>
<dbReference type="PANTHER" id="PTHR33048">
    <property type="entry name" value="PTH11-LIKE INTEGRAL MEMBRANE PROTEIN (AFU_ORTHOLOGUE AFUA_5G11245)"/>
    <property type="match status" value="1"/>
</dbReference>
<feature type="compositionally biased region" description="Polar residues" evidence="6">
    <location>
        <begin position="326"/>
        <end position="343"/>
    </location>
</feature>
<evidence type="ECO:0000256" key="2">
    <source>
        <dbReference type="ARBA" id="ARBA00022692"/>
    </source>
</evidence>
<evidence type="ECO:0000313" key="10">
    <source>
        <dbReference type="Proteomes" id="UP000807306"/>
    </source>
</evidence>
<evidence type="ECO:0000259" key="8">
    <source>
        <dbReference type="Pfam" id="PF20684"/>
    </source>
</evidence>
<sequence length="349" mass="38157">MVWGGDEKLQGSSATYAKVWSICLIPAESLAAVATLFRLRLRHKRGLLWWDDFFALAALLMALPVFASTYILLLQPSLRPLTNVRITWVVLATFHTSAWLARVSWLLSIARTTSHRRSVYRALIMVAYLLIPIWLGCVVPIIISCSRNKTWQLRSPYLCLPSISASAFAFLSSVLVDVSLALAALKMYWRVNLAPAVRRLVLIGFTAGSTMSPAIVAVAFSCLLLPPPSASNLEDITQYLVLHVGLLSIVFGCNAVVIFTFVYQLWRRPDAETSSQISSLSRIPLSNSTSVGPIVSGSYTGTGGSTRFRPPLGGLTEISMGISHLSTTSGQSETTSHLDSSLIANKRNR</sequence>
<evidence type="ECO:0000256" key="7">
    <source>
        <dbReference type="SAM" id="Phobius"/>
    </source>
</evidence>
<feature type="transmembrane region" description="Helical" evidence="7">
    <location>
        <begin position="86"/>
        <end position="107"/>
    </location>
</feature>
<reference evidence="9" key="1">
    <citation type="submission" date="2020-11" db="EMBL/GenBank/DDBJ databases">
        <authorList>
            <consortium name="DOE Joint Genome Institute"/>
            <person name="Ahrendt S."/>
            <person name="Riley R."/>
            <person name="Andreopoulos W."/>
            <person name="Labutti K."/>
            <person name="Pangilinan J."/>
            <person name="Ruiz-Duenas F.J."/>
            <person name="Barrasa J.M."/>
            <person name="Sanchez-Garcia M."/>
            <person name="Camarero S."/>
            <person name="Miyauchi S."/>
            <person name="Serrano A."/>
            <person name="Linde D."/>
            <person name="Babiker R."/>
            <person name="Drula E."/>
            <person name="Ayuso-Fernandez I."/>
            <person name="Pacheco R."/>
            <person name="Padilla G."/>
            <person name="Ferreira P."/>
            <person name="Barriuso J."/>
            <person name="Kellner H."/>
            <person name="Castanera R."/>
            <person name="Alfaro M."/>
            <person name="Ramirez L."/>
            <person name="Pisabarro A.G."/>
            <person name="Kuo A."/>
            <person name="Tritt A."/>
            <person name="Lipzen A."/>
            <person name="He G."/>
            <person name="Yan M."/>
            <person name="Ng V."/>
            <person name="Cullen D."/>
            <person name="Martin F."/>
            <person name="Rosso M.-N."/>
            <person name="Henrissat B."/>
            <person name="Hibbett D."/>
            <person name="Martinez A.T."/>
            <person name="Grigoriev I.V."/>
        </authorList>
    </citation>
    <scope>NUCLEOTIDE SEQUENCE</scope>
    <source>
        <strain evidence="9">CBS 506.95</strain>
    </source>
</reference>
<evidence type="ECO:0000256" key="3">
    <source>
        <dbReference type="ARBA" id="ARBA00022989"/>
    </source>
</evidence>
<gene>
    <name evidence="9" type="ORF">CPB83DRAFT_843547</name>
</gene>
<protein>
    <recommendedName>
        <fullName evidence="8">Rhodopsin domain-containing protein</fullName>
    </recommendedName>
</protein>
<dbReference type="EMBL" id="MU157825">
    <property type="protein sequence ID" value="KAF9535136.1"/>
    <property type="molecule type" value="Genomic_DNA"/>
</dbReference>
<dbReference type="GO" id="GO:0016020">
    <property type="term" value="C:membrane"/>
    <property type="evidence" value="ECO:0007669"/>
    <property type="project" value="UniProtKB-SubCell"/>
</dbReference>